<feature type="compositionally biased region" description="Low complexity" evidence="1">
    <location>
        <begin position="638"/>
        <end position="663"/>
    </location>
</feature>
<evidence type="ECO:0000313" key="4">
    <source>
        <dbReference type="Proteomes" id="UP001271007"/>
    </source>
</evidence>
<name>A0AAJ0D7V6_9PEZI</name>
<dbReference type="EMBL" id="JAWDJX010000047">
    <property type="protein sequence ID" value="KAK3048580.1"/>
    <property type="molecule type" value="Genomic_DNA"/>
</dbReference>
<dbReference type="Proteomes" id="UP001271007">
    <property type="component" value="Unassembled WGS sequence"/>
</dbReference>
<feature type="region of interest" description="Disordered" evidence="1">
    <location>
        <begin position="727"/>
        <end position="760"/>
    </location>
</feature>
<dbReference type="InterPro" id="IPR054448">
    <property type="entry name" value="HTH_put_ascomycetes"/>
</dbReference>
<feature type="compositionally biased region" description="Polar residues" evidence="1">
    <location>
        <begin position="666"/>
        <end position="679"/>
    </location>
</feature>
<keyword evidence="4" id="KW-1185">Reference proteome</keyword>
<evidence type="ECO:0000259" key="2">
    <source>
        <dbReference type="Pfam" id="PF22943"/>
    </source>
</evidence>
<evidence type="ECO:0000256" key="1">
    <source>
        <dbReference type="SAM" id="MobiDB-lite"/>
    </source>
</evidence>
<feature type="compositionally biased region" description="Pro residues" evidence="1">
    <location>
        <begin position="525"/>
        <end position="550"/>
    </location>
</feature>
<evidence type="ECO:0000313" key="3">
    <source>
        <dbReference type="EMBL" id="KAK3048580.1"/>
    </source>
</evidence>
<feature type="compositionally biased region" description="Polar residues" evidence="1">
    <location>
        <begin position="697"/>
        <end position="706"/>
    </location>
</feature>
<feature type="compositionally biased region" description="Low complexity" evidence="1">
    <location>
        <begin position="572"/>
        <end position="584"/>
    </location>
</feature>
<feature type="region of interest" description="Disordered" evidence="1">
    <location>
        <begin position="47"/>
        <end position="97"/>
    </location>
</feature>
<feature type="region of interest" description="Disordered" evidence="1">
    <location>
        <begin position="610"/>
        <end position="706"/>
    </location>
</feature>
<proteinExistence type="predicted"/>
<feature type="domain" description="Helix-turn-helix" evidence="2">
    <location>
        <begin position="793"/>
        <end position="837"/>
    </location>
</feature>
<feature type="region of interest" description="Disordered" evidence="1">
    <location>
        <begin position="430"/>
        <end position="588"/>
    </location>
</feature>
<feature type="compositionally biased region" description="Low complexity" evidence="1">
    <location>
        <begin position="448"/>
        <end position="462"/>
    </location>
</feature>
<feature type="compositionally biased region" description="Polar residues" evidence="1">
    <location>
        <begin position="730"/>
        <end position="746"/>
    </location>
</feature>
<comment type="caution">
    <text evidence="3">The sequence shown here is derived from an EMBL/GenBank/DDBJ whole genome shotgun (WGS) entry which is preliminary data.</text>
</comment>
<feature type="compositionally biased region" description="Low complexity" evidence="1">
    <location>
        <begin position="683"/>
        <end position="693"/>
    </location>
</feature>
<accession>A0AAJ0D7V6</accession>
<reference evidence="3" key="1">
    <citation type="submission" date="2023-04" db="EMBL/GenBank/DDBJ databases">
        <title>Black Yeasts Isolated from many extreme environments.</title>
        <authorList>
            <person name="Coleine C."/>
            <person name="Stajich J.E."/>
            <person name="Selbmann L."/>
        </authorList>
    </citation>
    <scope>NUCLEOTIDE SEQUENCE</scope>
    <source>
        <strain evidence="3">CCFEE 5312</strain>
    </source>
</reference>
<gene>
    <name evidence="3" type="ORF">LTR09_010075</name>
</gene>
<dbReference type="AlphaFoldDB" id="A0AAJ0D7V6"/>
<dbReference type="Pfam" id="PF22943">
    <property type="entry name" value="HTH_68"/>
    <property type="match status" value="1"/>
</dbReference>
<sequence length="852" mass="91954">MLEEKARREAELASVGTRVKRAAVPKVDGAAPVYPLHYKRFTRRTSGGVPLTAKPETPIYRSLPDDEPFIHAPKPTKNIPELRTPEGLSMPTRPDETKSSYFASPGITPAAFLHGTRDNCVRHGRVPPPQTTTGVVKQKLSTQDLAKSRSGIYMPTGISQMRQMEATSPWAGPTKCLATSADLKDEVCPDCANELRIKRREMMQASSETVWRPAELSRNVSQRTLRGISEEAHGDEQDLVISKDLGDGLNAVIFEQEGDLRRVVLNARHGRPTAETMQRLSKELAQVSDELLFACTRTIKAGTPVANDYAVVLDAPPRAHKPSVPELLDLIDEAANDIHTHVGRVGEHYVSRPDYGQMNRNSLLGHSDFNAVMGHHPPAVQGLVDRQGIDEHYRALHERLADAWRRESVKRSDATLAVPKAVPTRRPVVNQAETTKAPAPSGSKLAIPERTSPPRIITTRPTLPQAGMKSAEVSPKQTPPPEHPALHHAAELTQTPKLSGTFPKTPPPPHHSAFGFLNPFNRHPTPTPTTKPTSPPTPSPPLIPQSPPTPATTRIRPADESPPATTPQPISAAATPYHHAPHTPLDLSHAAYSDPKVREQQQVIRAAMRMEKGRAVQEASSAMEREARRKRSLAQSPGQTGQASKATGAGASKAARPAGAAARQYLTRTPPTSSPTNALLSRPAPAAGQQPGPTVKPQPSASGTRSEAINLDASDPDFARSLRSLGAVQPNPTMSNTSSFASNPNNPLAAARTGPDPRKNPALMVLDARQRLQDEAEKEFMEAGRRGSEGRQFLDVYTIRQMLQMRDQQGRSAAAIEKTLGLKAGAVGRLGVSGVVGLAAEVGRADKGVQIV</sequence>
<organism evidence="3 4">
    <name type="scientific">Extremus antarcticus</name>
    <dbReference type="NCBI Taxonomy" id="702011"/>
    <lineage>
        <taxon>Eukaryota</taxon>
        <taxon>Fungi</taxon>
        <taxon>Dikarya</taxon>
        <taxon>Ascomycota</taxon>
        <taxon>Pezizomycotina</taxon>
        <taxon>Dothideomycetes</taxon>
        <taxon>Dothideomycetidae</taxon>
        <taxon>Mycosphaerellales</taxon>
        <taxon>Extremaceae</taxon>
        <taxon>Extremus</taxon>
    </lineage>
</organism>
<protein>
    <recommendedName>
        <fullName evidence="2">Helix-turn-helix domain-containing protein</fullName>
    </recommendedName>
</protein>